<accession>A0A9X3LUF4</accession>
<keyword evidence="4" id="KW-1185">Reference proteome</keyword>
<protein>
    <submittedName>
        <fullName evidence="3">Type VII secretion-associated protein</fullName>
    </submittedName>
</protein>
<dbReference type="RefSeq" id="WP_269965311.1">
    <property type="nucleotide sequence ID" value="NZ_JAKMUS010000006.1"/>
</dbReference>
<feature type="region of interest" description="Disordered" evidence="1">
    <location>
        <begin position="152"/>
        <end position="176"/>
    </location>
</feature>
<evidence type="ECO:0000256" key="1">
    <source>
        <dbReference type="SAM" id="MobiDB-lite"/>
    </source>
</evidence>
<dbReference type="EMBL" id="JAKMUS010000006">
    <property type="protein sequence ID" value="MCZ9293879.1"/>
    <property type="molecule type" value="Genomic_DNA"/>
</dbReference>
<feature type="compositionally biased region" description="Low complexity" evidence="1">
    <location>
        <begin position="152"/>
        <end position="167"/>
    </location>
</feature>
<feature type="transmembrane region" description="Helical" evidence="2">
    <location>
        <begin position="117"/>
        <end position="138"/>
    </location>
</feature>
<keyword evidence="2" id="KW-1133">Transmembrane helix</keyword>
<reference evidence="3" key="1">
    <citation type="submission" date="2022-02" db="EMBL/GenBank/DDBJ databases">
        <title>Corynebacterium sp. from urogenital microbiome.</title>
        <authorList>
            <person name="Cappelli E.A."/>
            <person name="Ribeiro T.G."/>
            <person name="Peixe L."/>
        </authorList>
    </citation>
    <scope>NUCLEOTIDE SEQUENCE</scope>
    <source>
        <strain evidence="3">C8Ua_172</strain>
    </source>
</reference>
<dbReference type="Proteomes" id="UP001146468">
    <property type="component" value="Unassembled WGS sequence"/>
</dbReference>
<comment type="caution">
    <text evidence="3">The sequence shown here is derived from an EMBL/GenBank/DDBJ whole genome shotgun (WGS) entry which is preliminary data.</text>
</comment>
<dbReference type="InterPro" id="IPR023840">
    <property type="entry name" value="T7SS_Rv3446c"/>
</dbReference>
<dbReference type="AlphaFoldDB" id="A0A9X3LUF4"/>
<evidence type="ECO:0000256" key="2">
    <source>
        <dbReference type="SAM" id="Phobius"/>
    </source>
</evidence>
<sequence length="306" mass="32812">MTHTLHQPRQVLRIDVSEGCAIFSGAASLHRFDEPTAADIATTVRGLLADQPTSVHIEVAADDELVAELRALLTEYTVEASSLIDVPPPAPPTSEWETITVPRPTLDVEDKGRQINLMLIGVVGAVILLCAAAIWFVMGRVAGQPEVAAVQETSISTPSTTRTSAPSPTAPAPEPETVTLSQAGLSVELPAGFALAPDEDMWRATGPDPDLRIQFAVDPLYGVPADAVLDQVEREISEDPELTLLERADGKIRYRHMLPDGSEALWAAWAEHGHQISLGCHTRTAPTTIQLTACTMANNTARFNPP</sequence>
<evidence type="ECO:0000313" key="3">
    <source>
        <dbReference type="EMBL" id="MCZ9293879.1"/>
    </source>
</evidence>
<dbReference type="NCBIfam" id="TIGR03931">
    <property type="entry name" value="T7SS_Rv3446c"/>
    <property type="match status" value="1"/>
</dbReference>
<organism evidence="3 4">
    <name type="scientific">Corynebacterium meitnerae</name>
    <dbReference type="NCBI Taxonomy" id="2913498"/>
    <lineage>
        <taxon>Bacteria</taxon>
        <taxon>Bacillati</taxon>
        <taxon>Actinomycetota</taxon>
        <taxon>Actinomycetes</taxon>
        <taxon>Mycobacteriales</taxon>
        <taxon>Corynebacteriaceae</taxon>
        <taxon>Corynebacterium</taxon>
    </lineage>
</organism>
<keyword evidence="2" id="KW-0472">Membrane</keyword>
<name>A0A9X3LUF4_9CORY</name>
<keyword evidence="2" id="KW-0812">Transmembrane</keyword>
<gene>
    <name evidence="3" type="ORF">L8U60_05195</name>
</gene>
<evidence type="ECO:0000313" key="4">
    <source>
        <dbReference type="Proteomes" id="UP001146468"/>
    </source>
</evidence>
<proteinExistence type="predicted"/>